<dbReference type="AlphaFoldDB" id="A0AAN4KRK7"/>
<dbReference type="EMBL" id="ARXZ02000003">
    <property type="protein sequence ID" value="ERI01838.1"/>
    <property type="molecule type" value="Genomic_DNA"/>
</dbReference>
<dbReference type="EC" id="2.3.1.-" evidence="2"/>
<dbReference type="Gene3D" id="3.40.630.30">
    <property type="match status" value="1"/>
</dbReference>
<dbReference type="Pfam" id="PF13302">
    <property type="entry name" value="Acetyltransf_3"/>
    <property type="match status" value="1"/>
</dbReference>
<dbReference type="PANTHER" id="PTHR43792">
    <property type="entry name" value="GNAT FAMILY, PUTATIVE (AFU_ORTHOLOGUE AFUA_3G00765)-RELATED-RELATED"/>
    <property type="match status" value="1"/>
</dbReference>
<name>A0AAN4KRK7_BACTU</name>
<dbReference type="InterPro" id="IPR000182">
    <property type="entry name" value="GNAT_dom"/>
</dbReference>
<dbReference type="GO" id="GO:0005737">
    <property type="term" value="C:cytoplasm"/>
    <property type="evidence" value="ECO:0007669"/>
    <property type="project" value="TreeGrafter"/>
</dbReference>
<dbReference type="SUPFAM" id="SSF55729">
    <property type="entry name" value="Acyl-CoA N-acyltransferases (Nat)"/>
    <property type="match status" value="1"/>
</dbReference>
<evidence type="ECO:0000259" key="1">
    <source>
        <dbReference type="PROSITE" id="PS51186"/>
    </source>
</evidence>
<dbReference type="InterPro" id="IPR016181">
    <property type="entry name" value="Acyl_CoA_acyltransferase"/>
</dbReference>
<dbReference type="GO" id="GO:0008999">
    <property type="term" value="F:protein-N-terminal-alanine acetyltransferase activity"/>
    <property type="evidence" value="ECO:0007669"/>
    <property type="project" value="TreeGrafter"/>
</dbReference>
<dbReference type="PANTHER" id="PTHR43792:SF9">
    <property type="entry name" value="RIBOSOMAL-PROTEIN-ALANINE ACETYLTRANSFERASE"/>
    <property type="match status" value="1"/>
</dbReference>
<organism evidence="2 3">
    <name type="scientific">Bacillus thuringiensis T01-328</name>
    <dbReference type="NCBI Taxonomy" id="1324966"/>
    <lineage>
        <taxon>Bacteria</taxon>
        <taxon>Bacillati</taxon>
        <taxon>Bacillota</taxon>
        <taxon>Bacilli</taxon>
        <taxon>Bacillales</taxon>
        <taxon>Bacillaceae</taxon>
        <taxon>Bacillus</taxon>
        <taxon>Bacillus cereus group</taxon>
    </lineage>
</organism>
<keyword evidence="2" id="KW-0012">Acyltransferase</keyword>
<evidence type="ECO:0000313" key="3">
    <source>
        <dbReference type="Proteomes" id="UP000013487"/>
    </source>
</evidence>
<sequence length="241" mass="28318">MITELHSQRLYLRKMKASDSLSMFKIWSDPDVTKFMNISNFTDENEAKDMIQFLNELAQNNKAIRFTIIEKESNHIIGSCGYNSLDFENSKTEIGYDISKTFWGKGYAPEAISSLLDYAFTHLKLNRVEAKVEPANVNSIKVLEKLNFTFVRYSEKERKISWKAYRFKYLFEINKRLILVPLPILNQSVGFFNFCIKFKSLTQSWKKLIKKSEVSLFSHLVAQSCYIQFYKCERTTKLKNK</sequence>
<reference evidence="2 3" key="1">
    <citation type="journal article" date="2013" name="Genome Announc.">
        <title>Draft Genome Sequence of Bacillus thuringiensis var. thuringiensis Strain T01-328, a Brazilian Isolate That Produces a Soluble Pesticide Protein, Cry1Ia.</title>
        <authorList>
            <person name="Varani A.M."/>
            <person name="Lemos M.V."/>
            <person name="Fernandes C.C."/>
            <person name="Lemos E.G."/>
            <person name="Alves E.C."/>
            <person name="Desiderio J.A."/>
        </authorList>
    </citation>
    <scope>NUCLEOTIDE SEQUENCE [LARGE SCALE GENOMIC DNA]</scope>
    <source>
        <strain evidence="2 3">T01-328</strain>
    </source>
</reference>
<comment type="caution">
    <text evidence="2">The sequence shown here is derived from an EMBL/GenBank/DDBJ whole genome shotgun (WGS) entry which is preliminary data.</text>
</comment>
<dbReference type="PROSITE" id="PS51186">
    <property type="entry name" value="GNAT"/>
    <property type="match status" value="1"/>
</dbReference>
<protein>
    <submittedName>
        <fullName evidence="2">Ribosomal N-acetyltransferase YdaF</fullName>
        <ecNumber evidence="2">2.3.1.-</ecNumber>
    </submittedName>
</protein>
<evidence type="ECO:0000313" key="2">
    <source>
        <dbReference type="EMBL" id="ERI01838.1"/>
    </source>
</evidence>
<keyword evidence="2" id="KW-0808">Transferase</keyword>
<dbReference type="Proteomes" id="UP000013487">
    <property type="component" value="Unassembled WGS sequence"/>
</dbReference>
<feature type="domain" description="N-acetyltransferase" evidence="1">
    <location>
        <begin position="10"/>
        <end position="172"/>
    </location>
</feature>
<gene>
    <name evidence="2" type="ORF">BTCBT_002102</name>
</gene>
<accession>A0AAN4KRK7</accession>
<proteinExistence type="predicted"/>
<dbReference type="InterPro" id="IPR051531">
    <property type="entry name" value="N-acetyltransferase"/>
</dbReference>
<dbReference type="SMR" id="A0AAN4KRK7"/>